<dbReference type="EMBL" id="CP011388">
    <property type="protein sequence ID" value="ANE46736.1"/>
    <property type="molecule type" value="Genomic_DNA"/>
</dbReference>
<evidence type="ECO:0000313" key="1">
    <source>
        <dbReference type="EMBL" id="ANE46736.1"/>
    </source>
</evidence>
<dbReference type="Proteomes" id="UP000076927">
    <property type="component" value="Chromosome"/>
</dbReference>
<accession>A0A172TIF3</accession>
<name>A0A172TIF3_9BACL</name>
<dbReference type="PATRIC" id="fig|1178515.4.peg.2237"/>
<proteinExistence type="predicted"/>
<organism evidence="1 2">
    <name type="scientific">Paenibacillus swuensis</name>
    <dbReference type="NCBI Taxonomy" id="1178515"/>
    <lineage>
        <taxon>Bacteria</taxon>
        <taxon>Bacillati</taxon>
        <taxon>Bacillota</taxon>
        <taxon>Bacilli</taxon>
        <taxon>Bacillales</taxon>
        <taxon>Paenibacillaceae</taxon>
        <taxon>Paenibacillus</taxon>
    </lineage>
</organism>
<evidence type="ECO:0000313" key="2">
    <source>
        <dbReference type="Proteomes" id="UP000076927"/>
    </source>
</evidence>
<protein>
    <submittedName>
        <fullName evidence="1">Uncharacterized protein</fullName>
    </submittedName>
</protein>
<sequence length="90" mass="9899">MARFRYKWWLPRTHSVLLVELVAGTLLMILDWSVDNEIGAISLQMVVIADTLGVVGGISSGNATNDPRLVGGHTNWRDIAANDGCRGHIW</sequence>
<keyword evidence="2" id="KW-1185">Reference proteome</keyword>
<dbReference type="AlphaFoldDB" id="A0A172TIF3"/>
<reference evidence="1 2" key="1">
    <citation type="submission" date="2015-01" db="EMBL/GenBank/DDBJ databases">
        <title>Paenibacillus swuensis/DY6/whole genome sequencing.</title>
        <authorList>
            <person name="Kim M.K."/>
            <person name="Srinivasan S."/>
            <person name="Lee J.-J."/>
        </authorList>
    </citation>
    <scope>NUCLEOTIDE SEQUENCE [LARGE SCALE GENOMIC DNA]</scope>
    <source>
        <strain evidence="1 2">DY6</strain>
    </source>
</reference>
<dbReference type="KEGG" id="pswu:SY83_11145"/>
<gene>
    <name evidence="1" type="ORF">SY83_11145</name>
</gene>